<dbReference type="InterPro" id="IPR003010">
    <property type="entry name" value="C-N_Hydrolase"/>
</dbReference>
<evidence type="ECO:0000313" key="4">
    <source>
        <dbReference type="EMBL" id="MCE8026676.1"/>
    </source>
</evidence>
<dbReference type="SUPFAM" id="SSF56317">
    <property type="entry name" value="Carbon-nitrogen hydrolase"/>
    <property type="match status" value="1"/>
</dbReference>
<sequence length="310" mass="33714">MRVAVAKYPIGMPADFDAFARRQAACLAEAKALGARIAVLPEYLSLELAAGFATEVRSDLHASLAALQPLRQAWCDLYRRLARELDLHIVPGSFLLEVSEGRYRNRADWFAPDGLHGWQDKLQLTGYEKSSGVIEPGDALHGFDCNGHRVGIAVCYDVEFPLPVRAQYEAGVRLLLVPSCTDTAAGATRVRVGCLARALENRFFVAQAVTAGEAAWSPALDVNTGEATLYAPMDHGFPADGVLAATHGETLWACHELDLSALERSRESAQVANDRDWPAQLAAPLRPWEEAMPRPLADGMPELDQVPETA</sequence>
<accession>A0ABS9AYB3</accession>
<comment type="similarity">
    <text evidence="1">Belongs to the carbon-nitrogen hydrolase superfamily. NIT1/NIT2 family.</text>
</comment>
<dbReference type="InterPro" id="IPR036526">
    <property type="entry name" value="C-N_Hydrolase_sf"/>
</dbReference>
<evidence type="ECO:0000256" key="2">
    <source>
        <dbReference type="SAM" id="MobiDB-lite"/>
    </source>
</evidence>
<feature type="region of interest" description="Disordered" evidence="2">
    <location>
        <begin position="288"/>
        <end position="310"/>
    </location>
</feature>
<dbReference type="RefSeq" id="WP_234255558.1">
    <property type="nucleotide sequence ID" value="NZ_JABFTV010000014.1"/>
</dbReference>
<gene>
    <name evidence="4" type="ORF">HOP59_21340</name>
</gene>
<dbReference type="GO" id="GO:0016787">
    <property type="term" value="F:hydrolase activity"/>
    <property type="evidence" value="ECO:0007669"/>
    <property type="project" value="UniProtKB-KW"/>
</dbReference>
<dbReference type="PROSITE" id="PS50263">
    <property type="entry name" value="CN_HYDROLASE"/>
    <property type="match status" value="1"/>
</dbReference>
<keyword evidence="4" id="KW-0378">Hydrolase</keyword>
<name>A0ABS9AYB3_9GAMM</name>
<comment type="caution">
    <text evidence="4">The sequence shown here is derived from an EMBL/GenBank/DDBJ whole genome shotgun (WGS) entry which is preliminary data.</text>
</comment>
<dbReference type="PANTHER" id="PTHR23088:SF50">
    <property type="entry name" value="HYDROLASE YHCX"/>
    <property type="match status" value="1"/>
</dbReference>
<proteinExistence type="inferred from homology"/>
<evidence type="ECO:0000259" key="3">
    <source>
        <dbReference type="PROSITE" id="PS50263"/>
    </source>
</evidence>
<keyword evidence="5" id="KW-1185">Reference proteome</keyword>
<dbReference type="Proteomes" id="UP001320272">
    <property type="component" value="Unassembled WGS sequence"/>
</dbReference>
<dbReference type="EMBL" id="JABFTV010000014">
    <property type="protein sequence ID" value="MCE8026676.1"/>
    <property type="molecule type" value="Genomic_DNA"/>
</dbReference>
<evidence type="ECO:0000313" key="5">
    <source>
        <dbReference type="Proteomes" id="UP001320272"/>
    </source>
</evidence>
<reference evidence="4 5" key="1">
    <citation type="journal article" date="2021" name="Front. Microbiol.">
        <title>Aerobic Denitrification and Heterotrophic Sulfur Oxidation in the Genus Halomonas Revealed by Six Novel Species Characterizations and Genome-Based Analysis.</title>
        <authorList>
            <person name="Wang L."/>
            <person name="Shao Z."/>
        </authorList>
    </citation>
    <scope>NUCLEOTIDE SEQUENCE [LARGE SCALE GENOMIC DNA]</scope>
    <source>
        <strain evidence="4 5">MCCC 1A11058</strain>
    </source>
</reference>
<dbReference type="CDD" id="cd07574">
    <property type="entry name" value="nitrilase_Rim1_like"/>
    <property type="match status" value="1"/>
</dbReference>
<protein>
    <submittedName>
        <fullName evidence="4">Carbon-nitrogen hydrolase family protein</fullName>
    </submittedName>
</protein>
<organism evidence="4 5">
    <name type="scientific">Billgrantia aerodenitrificans</name>
    <dbReference type="NCBI Taxonomy" id="2733483"/>
    <lineage>
        <taxon>Bacteria</taxon>
        <taxon>Pseudomonadati</taxon>
        <taxon>Pseudomonadota</taxon>
        <taxon>Gammaproteobacteria</taxon>
        <taxon>Oceanospirillales</taxon>
        <taxon>Halomonadaceae</taxon>
        <taxon>Billgrantia</taxon>
    </lineage>
</organism>
<dbReference type="InterPro" id="IPR001110">
    <property type="entry name" value="UPF0012_CS"/>
</dbReference>
<dbReference type="Pfam" id="PF00795">
    <property type="entry name" value="CN_hydrolase"/>
    <property type="match status" value="1"/>
</dbReference>
<evidence type="ECO:0000256" key="1">
    <source>
        <dbReference type="ARBA" id="ARBA00010613"/>
    </source>
</evidence>
<dbReference type="Gene3D" id="3.60.110.10">
    <property type="entry name" value="Carbon-nitrogen hydrolase"/>
    <property type="match status" value="1"/>
</dbReference>
<dbReference type="PANTHER" id="PTHR23088">
    <property type="entry name" value="NITRILASE-RELATED"/>
    <property type="match status" value="1"/>
</dbReference>
<feature type="domain" description="CN hydrolase" evidence="3">
    <location>
        <begin position="1"/>
        <end position="259"/>
    </location>
</feature>
<dbReference type="PROSITE" id="PS01227">
    <property type="entry name" value="UPF0012"/>
    <property type="match status" value="1"/>
</dbReference>